<evidence type="ECO:0000256" key="6">
    <source>
        <dbReference type="HAMAP-Rule" id="MF_00235"/>
    </source>
</evidence>
<dbReference type="HAMAP" id="MF_00235">
    <property type="entry name" value="Adenylate_kinase_Adk"/>
    <property type="match status" value="1"/>
</dbReference>
<comment type="similarity">
    <text evidence="6 7">Belongs to the adenylate kinase family.</text>
</comment>
<feature type="binding site" evidence="6">
    <location>
        <begin position="10"/>
        <end position="15"/>
    </location>
    <ligand>
        <name>ATP</name>
        <dbReference type="ChEBI" id="CHEBI:30616"/>
    </ligand>
</feature>
<dbReference type="Pfam" id="PF00406">
    <property type="entry name" value="ADK"/>
    <property type="match status" value="1"/>
</dbReference>
<feature type="binding site" evidence="6">
    <location>
        <begin position="85"/>
        <end position="88"/>
    </location>
    <ligand>
        <name>AMP</name>
        <dbReference type="ChEBI" id="CHEBI:456215"/>
    </ligand>
</feature>
<feature type="binding site" evidence="6">
    <location>
        <begin position="57"/>
        <end position="59"/>
    </location>
    <ligand>
        <name>AMP</name>
        <dbReference type="ChEBI" id="CHEBI:456215"/>
    </ligand>
</feature>
<dbReference type="InterPro" id="IPR027417">
    <property type="entry name" value="P-loop_NTPase"/>
</dbReference>
<comment type="subcellular location">
    <subcellularLocation>
        <location evidence="6 8">Cytoplasm</location>
    </subcellularLocation>
</comment>
<keyword evidence="11" id="KW-1185">Reference proteome</keyword>
<feature type="binding site" evidence="6">
    <location>
        <position position="171"/>
    </location>
    <ligand>
        <name>AMP</name>
        <dbReference type="ChEBI" id="CHEBI:456215"/>
    </ligand>
</feature>
<dbReference type="GO" id="GO:0044209">
    <property type="term" value="P:AMP salvage"/>
    <property type="evidence" value="ECO:0007669"/>
    <property type="project" value="UniProtKB-UniRule"/>
</dbReference>
<dbReference type="FunFam" id="3.40.50.300:FF:000106">
    <property type="entry name" value="Adenylate kinase mitochondrial"/>
    <property type="match status" value="1"/>
</dbReference>
<feature type="binding site" evidence="6">
    <location>
        <position position="127"/>
    </location>
    <ligand>
        <name>ATP</name>
        <dbReference type="ChEBI" id="CHEBI:30616"/>
    </ligand>
</feature>
<feature type="binding site" evidence="6">
    <location>
        <position position="160"/>
    </location>
    <ligand>
        <name>AMP</name>
        <dbReference type="ChEBI" id="CHEBI:456215"/>
    </ligand>
</feature>
<keyword evidence="4 6" id="KW-0418">Kinase</keyword>
<dbReference type="NCBIfam" id="NF001381">
    <property type="entry name" value="PRK00279.1-3"/>
    <property type="match status" value="1"/>
</dbReference>
<dbReference type="GO" id="GO:0008270">
    <property type="term" value="F:zinc ion binding"/>
    <property type="evidence" value="ECO:0007669"/>
    <property type="project" value="UniProtKB-UniRule"/>
</dbReference>
<feature type="region of interest" description="NMP" evidence="6">
    <location>
        <begin position="30"/>
        <end position="59"/>
    </location>
</feature>
<dbReference type="Proteomes" id="UP000514720">
    <property type="component" value="Chromosome"/>
</dbReference>
<feature type="binding site" evidence="6">
    <location>
        <position position="133"/>
    </location>
    <ligand>
        <name>Zn(2+)</name>
        <dbReference type="ChEBI" id="CHEBI:29105"/>
        <note>structural</note>
    </ligand>
</feature>
<evidence type="ECO:0000313" key="10">
    <source>
        <dbReference type="EMBL" id="QMS85199.1"/>
    </source>
</evidence>
<keyword evidence="6" id="KW-0479">Metal-binding</keyword>
<dbReference type="CDD" id="cd01428">
    <property type="entry name" value="ADK"/>
    <property type="match status" value="1"/>
</dbReference>
<evidence type="ECO:0000256" key="3">
    <source>
        <dbReference type="ARBA" id="ARBA00022741"/>
    </source>
</evidence>
<comment type="pathway">
    <text evidence="6">Purine metabolism; AMP biosynthesis via salvage pathway; AMP from ADP: step 1/1.</text>
</comment>
<keyword evidence="6" id="KW-0862">Zinc</keyword>
<reference evidence="10 11" key="1">
    <citation type="submission" date="2020-02" db="EMBL/GenBank/DDBJ databases">
        <authorList>
            <person name="Zheng R.K."/>
            <person name="Sun C.M."/>
        </authorList>
    </citation>
    <scope>NUCLEOTIDE SEQUENCE [LARGE SCALE GENOMIC DNA]</scope>
    <source>
        <strain evidence="11">zrk13</strain>
    </source>
</reference>
<dbReference type="Pfam" id="PF05191">
    <property type="entry name" value="ADK_lid"/>
    <property type="match status" value="1"/>
</dbReference>
<evidence type="ECO:0000256" key="2">
    <source>
        <dbReference type="ARBA" id="ARBA00022727"/>
    </source>
</evidence>
<dbReference type="InterPro" id="IPR007862">
    <property type="entry name" value="Adenylate_kinase_lid-dom"/>
</dbReference>
<keyword evidence="3 6" id="KW-0547">Nucleotide-binding</keyword>
<dbReference type="InterPro" id="IPR033690">
    <property type="entry name" value="Adenylat_kinase_CS"/>
</dbReference>
<name>A0A7L7KS02_9MOLU</name>
<comment type="catalytic activity">
    <reaction evidence="6 8">
        <text>AMP + ATP = 2 ADP</text>
        <dbReference type="Rhea" id="RHEA:12973"/>
        <dbReference type="ChEBI" id="CHEBI:30616"/>
        <dbReference type="ChEBI" id="CHEBI:456215"/>
        <dbReference type="ChEBI" id="CHEBI:456216"/>
        <dbReference type="EC" id="2.7.4.3"/>
    </reaction>
</comment>
<dbReference type="PRINTS" id="PR00094">
    <property type="entry name" value="ADENYLTKNASE"/>
</dbReference>
<dbReference type="NCBIfam" id="NF001380">
    <property type="entry name" value="PRK00279.1-2"/>
    <property type="match status" value="1"/>
</dbReference>
<dbReference type="RefSeq" id="WP_258876977.1">
    <property type="nucleotide sequence ID" value="NZ_CP048914.1"/>
</dbReference>
<dbReference type="GO" id="GO:0005737">
    <property type="term" value="C:cytoplasm"/>
    <property type="evidence" value="ECO:0007669"/>
    <property type="project" value="UniProtKB-SubCell"/>
</dbReference>
<evidence type="ECO:0000256" key="5">
    <source>
        <dbReference type="ARBA" id="ARBA00022840"/>
    </source>
</evidence>
<feature type="binding site" evidence="6">
    <location>
        <position position="31"/>
    </location>
    <ligand>
        <name>AMP</name>
        <dbReference type="ChEBI" id="CHEBI:456215"/>
    </ligand>
</feature>
<evidence type="ECO:0000256" key="1">
    <source>
        <dbReference type="ARBA" id="ARBA00022679"/>
    </source>
</evidence>
<comment type="subunit">
    <text evidence="6 8">Monomer.</text>
</comment>
<dbReference type="UniPathway" id="UPA00588">
    <property type="reaction ID" value="UER00649"/>
</dbReference>
<dbReference type="GO" id="GO:0004017">
    <property type="term" value="F:AMP kinase activity"/>
    <property type="evidence" value="ECO:0007669"/>
    <property type="project" value="UniProtKB-UniRule"/>
</dbReference>
<dbReference type="EMBL" id="CP048914">
    <property type="protein sequence ID" value="QMS85199.1"/>
    <property type="molecule type" value="Genomic_DNA"/>
</dbReference>
<evidence type="ECO:0000256" key="4">
    <source>
        <dbReference type="ARBA" id="ARBA00022777"/>
    </source>
</evidence>
<dbReference type="KEGG" id="xcl:G4Z02_05370"/>
<proteinExistence type="inferred from homology"/>
<dbReference type="AlphaFoldDB" id="A0A7L7KS02"/>
<feature type="binding site" evidence="6">
    <location>
        <position position="199"/>
    </location>
    <ligand>
        <name>ATP</name>
        <dbReference type="ChEBI" id="CHEBI:30616"/>
    </ligand>
</feature>
<dbReference type="PANTHER" id="PTHR23359">
    <property type="entry name" value="NUCLEOTIDE KINASE"/>
    <property type="match status" value="1"/>
</dbReference>
<protein>
    <recommendedName>
        <fullName evidence="6 8">Adenylate kinase</fullName>
        <shortName evidence="6">AK</shortName>
        <ecNumber evidence="6 8">2.7.4.3</ecNumber>
    </recommendedName>
    <alternativeName>
        <fullName evidence="6">ATP-AMP transphosphorylase</fullName>
    </alternativeName>
    <alternativeName>
        <fullName evidence="6">ATP:AMP phosphotransferase</fullName>
    </alternativeName>
    <alternativeName>
        <fullName evidence="6">Adenylate monophosphate kinase</fullName>
    </alternativeName>
</protein>
<feature type="binding site" evidence="6">
    <location>
        <position position="153"/>
    </location>
    <ligand>
        <name>Zn(2+)</name>
        <dbReference type="ChEBI" id="CHEBI:29105"/>
        <note>structural</note>
    </ligand>
</feature>
<dbReference type="Gene3D" id="3.40.50.300">
    <property type="entry name" value="P-loop containing nucleotide triphosphate hydrolases"/>
    <property type="match status" value="1"/>
</dbReference>
<feature type="binding site" evidence="6">
    <location>
        <begin position="136"/>
        <end position="137"/>
    </location>
    <ligand>
        <name>ATP</name>
        <dbReference type="ChEBI" id="CHEBI:30616"/>
    </ligand>
</feature>
<dbReference type="EC" id="2.7.4.3" evidence="6 8"/>
<evidence type="ECO:0000313" key="11">
    <source>
        <dbReference type="Proteomes" id="UP000514720"/>
    </source>
</evidence>
<feature type="binding site" evidence="6">
    <location>
        <position position="36"/>
    </location>
    <ligand>
        <name>AMP</name>
        <dbReference type="ChEBI" id="CHEBI:456215"/>
    </ligand>
</feature>
<keyword evidence="2 6" id="KW-0545">Nucleotide biosynthesis</keyword>
<comment type="domain">
    <text evidence="6">Consists of three domains, a large central CORE domain and two small peripheral domains, NMPbind and LID, which undergo movements during catalysis. The LID domain closes over the site of phosphoryl transfer upon ATP binding. Assembling and dissambling the active center during each catalytic cycle provides an effective means to prevent ATP hydrolysis. Some bacteria have evolved a zinc-coordinating structure that stabilizes the LID domain.</text>
</comment>
<dbReference type="PROSITE" id="PS00113">
    <property type="entry name" value="ADENYLATE_KINASE"/>
    <property type="match status" value="1"/>
</dbReference>
<comment type="function">
    <text evidence="6">Catalyzes the reversible transfer of the terminal phosphate group between ATP and AMP. Plays an important role in cellular energy homeostasis and in adenine nucleotide metabolism.</text>
</comment>
<dbReference type="InterPro" id="IPR006259">
    <property type="entry name" value="Adenyl_kin_sub"/>
</dbReference>
<feature type="binding site" evidence="6">
    <location>
        <position position="130"/>
    </location>
    <ligand>
        <name>Zn(2+)</name>
        <dbReference type="ChEBI" id="CHEBI:29105"/>
        <note>structural</note>
    </ligand>
</feature>
<evidence type="ECO:0000256" key="7">
    <source>
        <dbReference type="RuleBase" id="RU003330"/>
    </source>
</evidence>
<dbReference type="SUPFAM" id="SSF52540">
    <property type="entry name" value="P-loop containing nucleoside triphosphate hydrolases"/>
    <property type="match status" value="1"/>
</dbReference>
<gene>
    <name evidence="6" type="primary">adk</name>
    <name evidence="10" type="ORF">G4Z02_05370</name>
</gene>
<feature type="domain" description="Adenylate kinase active site lid" evidence="9">
    <location>
        <begin position="127"/>
        <end position="162"/>
    </location>
</feature>
<feature type="binding site" evidence="6">
    <location>
        <position position="92"/>
    </location>
    <ligand>
        <name>AMP</name>
        <dbReference type="ChEBI" id="CHEBI:456215"/>
    </ligand>
</feature>
<keyword evidence="5 6" id="KW-0067">ATP-binding</keyword>
<accession>A0A7L7KS02</accession>
<sequence length="217" mass="24735">MKILVMGPPGAGKGSQSSRIVKRYNMPSISTGQMFRDAYNKGEKIGVEAMKFIKKGELVSDDITNEIVRLRLSEEDAETNFLLDGYPRTVNQAIALDKMLEGMGSKLDAVINILSSHDVLFERMEQRRVCKQCGATYHLKFMKPQEDGVCDICGGELYQRPDDTHESVERRLEIYESKTKPLLDYYDDKNILYNVNGMQEFDKVTDDIILVLDTIYD</sequence>
<keyword evidence="1 6" id="KW-0808">Transferase</keyword>
<organism evidence="10 11">
    <name type="scientific">Candidatus Xianfuyuplasma coldseepsis</name>
    <dbReference type="NCBI Taxonomy" id="2782163"/>
    <lineage>
        <taxon>Bacteria</taxon>
        <taxon>Bacillati</taxon>
        <taxon>Mycoplasmatota</taxon>
        <taxon>Mollicutes</taxon>
        <taxon>Candidatus Izemoplasmatales</taxon>
        <taxon>Candidatus Izemoplasmataceae</taxon>
        <taxon>Candidatus Xianfuyuplasma</taxon>
    </lineage>
</organism>
<evidence type="ECO:0000259" key="9">
    <source>
        <dbReference type="Pfam" id="PF05191"/>
    </source>
</evidence>
<keyword evidence="6" id="KW-0963">Cytoplasm</keyword>
<dbReference type="InterPro" id="IPR000850">
    <property type="entry name" value="Adenylat/UMP-CMP_kin"/>
</dbReference>
<feature type="region of interest" description="LID" evidence="6">
    <location>
        <begin position="126"/>
        <end position="163"/>
    </location>
</feature>
<dbReference type="NCBIfam" id="TIGR01351">
    <property type="entry name" value="adk"/>
    <property type="match status" value="1"/>
</dbReference>
<feature type="binding site" evidence="6">
    <location>
        <position position="150"/>
    </location>
    <ligand>
        <name>Zn(2+)</name>
        <dbReference type="ChEBI" id="CHEBI:29105"/>
        <note>structural</note>
    </ligand>
</feature>
<dbReference type="GO" id="GO:0005524">
    <property type="term" value="F:ATP binding"/>
    <property type="evidence" value="ECO:0007669"/>
    <property type="project" value="UniProtKB-UniRule"/>
</dbReference>
<evidence type="ECO:0000256" key="8">
    <source>
        <dbReference type="RuleBase" id="RU003331"/>
    </source>
</evidence>